<evidence type="ECO:0000256" key="7">
    <source>
        <dbReference type="ARBA" id="ARBA00023237"/>
    </source>
</evidence>
<keyword evidence="4" id="KW-1134">Transmembrane beta strand</keyword>
<dbReference type="InterPro" id="IPR003423">
    <property type="entry name" value="OMP_efflux"/>
</dbReference>
<dbReference type="GO" id="GO:0009279">
    <property type="term" value="C:cell outer membrane"/>
    <property type="evidence" value="ECO:0007669"/>
    <property type="project" value="UniProtKB-SubCell"/>
</dbReference>
<keyword evidence="3" id="KW-0813">Transport</keyword>
<evidence type="ECO:0000256" key="5">
    <source>
        <dbReference type="ARBA" id="ARBA00022692"/>
    </source>
</evidence>
<dbReference type="GO" id="GO:1990281">
    <property type="term" value="C:efflux pump complex"/>
    <property type="evidence" value="ECO:0007669"/>
    <property type="project" value="TreeGrafter"/>
</dbReference>
<protein>
    <submittedName>
        <fullName evidence="8">TolC family protein</fullName>
    </submittedName>
</protein>
<dbReference type="PANTHER" id="PTHR30026">
    <property type="entry name" value="OUTER MEMBRANE PROTEIN TOLC"/>
    <property type="match status" value="1"/>
</dbReference>
<dbReference type="Proteomes" id="UP000427716">
    <property type="component" value="Chromosome"/>
</dbReference>
<dbReference type="KEGG" id="ghl:GM160_06840"/>
<organism evidence="8 9">
    <name type="scientific">Guyparkeria halophila</name>
    <dbReference type="NCBI Taxonomy" id="47960"/>
    <lineage>
        <taxon>Bacteria</taxon>
        <taxon>Pseudomonadati</taxon>
        <taxon>Pseudomonadota</taxon>
        <taxon>Gammaproteobacteria</taxon>
        <taxon>Chromatiales</taxon>
        <taxon>Thioalkalibacteraceae</taxon>
        <taxon>Guyparkeria</taxon>
    </lineage>
</organism>
<evidence type="ECO:0000313" key="9">
    <source>
        <dbReference type="Proteomes" id="UP000427716"/>
    </source>
</evidence>
<reference evidence="8 9" key="1">
    <citation type="submission" date="2019-11" db="EMBL/GenBank/DDBJ databases">
        <authorList>
            <person name="Zhang J."/>
            <person name="Sun C."/>
        </authorList>
    </citation>
    <scope>NUCLEOTIDE SEQUENCE [LARGE SCALE GENOMIC DNA]</scope>
    <source>
        <strain evidence="9">sp2</strain>
    </source>
</reference>
<accession>A0A6I6D385</accession>
<gene>
    <name evidence="8" type="ORF">GM160_06840</name>
</gene>
<dbReference type="Gene3D" id="1.20.1600.10">
    <property type="entry name" value="Outer membrane efflux proteins (OEP)"/>
    <property type="match status" value="1"/>
</dbReference>
<proteinExistence type="inferred from homology"/>
<comment type="subcellular location">
    <subcellularLocation>
        <location evidence="1">Cell outer membrane</location>
    </subcellularLocation>
</comment>
<keyword evidence="6" id="KW-0472">Membrane</keyword>
<sequence length="469" mass="50751">MKKRDGLIEWGGALLLTAALAGLASTTVRAETAPSEPITLEQATEMALHADPRIEEQRANVARAQALIERVKGEGGVRVSANLFMGLAPKAEDGIFTNGTNTCPAGKSCTLRDDGNELDEGFTVTSGLTASIIQPLYTFGKLENYGDAARLNRDVKASEVALARGETWLTVRRAYWGYLAARDTRRMLEGVKRQVDRTREDMREDAQAGEVPMSQLYALESGAAQLERYLAEAGSVEAIAIDGLKTIIGVPITSSIEVADPRIEPVTLPEGELAELADRALAQRPEMAMAENGQAAMRNYVAARKSERYPNLYAGVIAGATYTPGRDRLNNPYINQPLNQAYAAPVVGLQWDFNPGVMRANVSDAEAQLQGVVAKAQLARQGIPFQVAEAYHTAHGLERQIRALDAAKGNTRKWMVSTFMDYQAGLVGGEELAEAVKANTEAQADYFRAINDFNMSVAQLAIATGDYPQ</sequence>
<dbReference type="SUPFAM" id="SSF56954">
    <property type="entry name" value="Outer membrane efflux proteins (OEP)"/>
    <property type="match status" value="1"/>
</dbReference>
<dbReference type="AlphaFoldDB" id="A0A6I6D385"/>
<evidence type="ECO:0000256" key="6">
    <source>
        <dbReference type="ARBA" id="ARBA00023136"/>
    </source>
</evidence>
<dbReference type="GO" id="GO:0015288">
    <property type="term" value="F:porin activity"/>
    <property type="evidence" value="ECO:0007669"/>
    <property type="project" value="TreeGrafter"/>
</dbReference>
<keyword evidence="5" id="KW-0812">Transmembrane</keyword>
<evidence type="ECO:0000256" key="1">
    <source>
        <dbReference type="ARBA" id="ARBA00004442"/>
    </source>
</evidence>
<dbReference type="RefSeq" id="WP_156574116.1">
    <property type="nucleotide sequence ID" value="NZ_CP046415.1"/>
</dbReference>
<keyword evidence="9" id="KW-1185">Reference proteome</keyword>
<dbReference type="GO" id="GO:0015562">
    <property type="term" value="F:efflux transmembrane transporter activity"/>
    <property type="evidence" value="ECO:0007669"/>
    <property type="project" value="InterPro"/>
</dbReference>
<evidence type="ECO:0000256" key="2">
    <source>
        <dbReference type="ARBA" id="ARBA00007613"/>
    </source>
</evidence>
<evidence type="ECO:0000256" key="4">
    <source>
        <dbReference type="ARBA" id="ARBA00022452"/>
    </source>
</evidence>
<keyword evidence="7" id="KW-0998">Cell outer membrane</keyword>
<name>A0A6I6D385_9GAMM</name>
<dbReference type="InterPro" id="IPR051906">
    <property type="entry name" value="TolC-like"/>
</dbReference>
<comment type="similarity">
    <text evidence="2">Belongs to the outer membrane factor (OMF) (TC 1.B.17) family.</text>
</comment>
<evidence type="ECO:0000313" key="8">
    <source>
        <dbReference type="EMBL" id="QGT78635.1"/>
    </source>
</evidence>
<dbReference type="PANTHER" id="PTHR30026:SF13">
    <property type="entry name" value="MEMBRANE EFFLUX PROTEIN, PUTATIVE-RELATED"/>
    <property type="match status" value="1"/>
</dbReference>
<dbReference type="EMBL" id="CP046415">
    <property type="protein sequence ID" value="QGT78635.1"/>
    <property type="molecule type" value="Genomic_DNA"/>
</dbReference>
<evidence type="ECO:0000256" key="3">
    <source>
        <dbReference type="ARBA" id="ARBA00022448"/>
    </source>
</evidence>
<dbReference type="Pfam" id="PF02321">
    <property type="entry name" value="OEP"/>
    <property type="match status" value="1"/>
</dbReference>